<dbReference type="PATRIC" id="fig|1230453.4.peg.3403"/>
<proteinExistence type="predicted"/>
<dbReference type="PANTHER" id="PTHR36435:SF1">
    <property type="entry name" value="CAAX AMINO TERMINAL PROTEASE FAMILY PROTEIN"/>
    <property type="match status" value="1"/>
</dbReference>
<dbReference type="Pfam" id="PF02517">
    <property type="entry name" value="Rce1-like"/>
    <property type="match status" value="1"/>
</dbReference>
<dbReference type="GO" id="GO:0004175">
    <property type="term" value="F:endopeptidase activity"/>
    <property type="evidence" value="ECO:0007669"/>
    <property type="project" value="UniProtKB-ARBA"/>
</dbReference>
<evidence type="ECO:0000313" key="4">
    <source>
        <dbReference type="Proteomes" id="UP000011612"/>
    </source>
</evidence>
<gene>
    <name evidence="3" type="ORF">C453_17049</name>
</gene>
<evidence type="ECO:0000313" key="3">
    <source>
        <dbReference type="EMBL" id="ELZ81744.1"/>
    </source>
</evidence>
<sequence>MGLAFAVALGFGVAAATGGLPADFVSVLDLVTTQSGFAIVALGFLGGVTGWQFVEIRRPTRSELRLVAPSLATVLTIEALRQLAVRQGYVGVAGTLSTPGEMSATAVAILLGATVLLAPPVEELFFRGVVQQYVADVASPAVGIAVATILFVPVHGFGILLTASSLMAAVVVVLVLAVLSTVLGMAYARTQNLAIPIAIHAGYNLLAVFVAIGVQQVSLTAEFPVF</sequence>
<dbReference type="InterPro" id="IPR052710">
    <property type="entry name" value="CAAX_protease"/>
</dbReference>
<feature type="domain" description="CAAX prenyl protease 2/Lysostaphin resistance protein A-like" evidence="2">
    <location>
        <begin position="108"/>
        <end position="206"/>
    </location>
</feature>
<feature type="transmembrane region" description="Helical" evidence="1">
    <location>
        <begin position="66"/>
        <end position="84"/>
    </location>
</feature>
<keyword evidence="1" id="KW-0472">Membrane</keyword>
<accession>M0HF77</accession>
<dbReference type="AlphaFoldDB" id="M0HF77"/>
<dbReference type="InterPro" id="IPR003675">
    <property type="entry name" value="Rce1/LyrA-like_dom"/>
</dbReference>
<name>M0HF77_HALEO</name>
<dbReference type="STRING" id="1230453.C453_17049"/>
<reference evidence="3 4" key="1">
    <citation type="journal article" date="2014" name="PLoS Genet.">
        <title>Phylogenetically driven sequencing of extremely halophilic archaea reveals strategies for static and dynamic osmo-response.</title>
        <authorList>
            <person name="Becker E.A."/>
            <person name="Seitzer P.M."/>
            <person name="Tritt A."/>
            <person name="Larsen D."/>
            <person name="Krusor M."/>
            <person name="Yao A.I."/>
            <person name="Wu D."/>
            <person name="Madern D."/>
            <person name="Eisen J.A."/>
            <person name="Darling A.E."/>
            <person name="Facciotti M.T."/>
        </authorList>
    </citation>
    <scope>NUCLEOTIDE SEQUENCE [LARGE SCALE GENOMIC DNA]</scope>
    <source>
        <strain evidence="3 4">ATCC BAA-1513</strain>
    </source>
</reference>
<keyword evidence="1" id="KW-1133">Transmembrane helix</keyword>
<evidence type="ECO:0000259" key="2">
    <source>
        <dbReference type="Pfam" id="PF02517"/>
    </source>
</evidence>
<protein>
    <submittedName>
        <fullName evidence="3">Abortive infection protein</fullName>
    </submittedName>
</protein>
<keyword evidence="1" id="KW-0812">Transmembrane</keyword>
<feature type="transmembrane region" description="Helical" evidence="1">
    <location>
        <begin position="133"/>
        <end position="154"/>
    </location>
</feature>
<dbReference type="EMBL" id="AOLK01000023">
    <property type="protein sequence ID" value="ELZ81744.1"/>
    <property type="molecule type" value="Genomic_DNA"/>
</dbReference>
<comment type="caution">
    <text evidence="3">The sequence shown here is derived from an EMBL/GenBank/DDBJ whole genome shotgun (WGS) entry which is preliminary data.</text>
</comment>
<evidence type="ECO:0000256" key="1">
    <source>
        <dbReference type="SAM" id="Phobius"/>
    </source>
</evidence>
<feature type="transmembrane region" description="Helical" evidence="1">
    <location>
        <begin position="166"/>
        <end position="186"/>
    </location>
</feature>
<keyword evidence="4" id="KW-1185">Reference proteome</keyword>
<feature type="transmembrane region" description="Helical" evidence="1">
    <location>
        <begin position="37"/>
        <end position="54"/>
    </location>
</feature>
<dbReference type="Proteomes" id="UP000011612">
    <property type="component" value="Unassembled WGS sequence"/>
</dbReference>
<dbReference type="GO" id="GO:0080120">
    <property type="term" value="P:CAAX-box protein maturation"/>
    <property type="evidence" value="ECO:0007669"/>
    <property type="project" value="UniProtKB-ARBA"/>
</dbReference>
<dbReference type="PANTHER" id="PTHR36435">
    <property type="entry name" value="SLR1288 PROTEIN"/>
    <property type="match status" value="1"/>
</dbReference>
<feature type="transmembrane region" description="Helical" evidence="1">
    <location>
        <begin position="193"/>
        <end position="214"/>
    </location>
</feature>
<feature type="transmembrane region" description="Helical" evidence="1">
    <location>
        <begin position="104"/>
        <end position="121"/>
    </location>
</feature>
<organism evidence="3 4">
    <name type="scientific">Haloferax elongans ATCC BAA-1513</name>
    <dbReference type="NCBI Taxonomy" id="1230453"/>
    <lineage>
        <taxon>Archaea</taxon>
        <taxon>Methanobacteriati</taxon>
        <taxon>Methanobacteriota</taxon>
        <taxon>Stenosarchaea group</taxon>
        <taxon>Halobacteria</taxon>
        <taxon>Halobacteriales</taxon>
        <taxon>Haloferacaceae</taxon>
        <taxon>Haloferax</taxon>
    </lineage>
</organism>